<comment type="caution">
    <text evidence="1">The sequence shown here is derived from an EMBL/GenBank/DDBJ whole genome shotgun (WGS) entry which is preliminary data.</text>
</comment>
<dbReference type="RefSeq" id="WP_080460403.1">
    <property type="nucleotide sequence ID" value="NZ_JXMW01000010.1"/>
</dbReference>
<gene>
    <name evidence="1" type="ORF">MBBAR_10c00440</name>
</gene>
<dbReference type="EMBL" id="JXMW01000010">
    <property type="protein sequence ID" value="OQD58703.1"/>
    <property type="molecule type" value="Genomic_DNA"/>
</dbReference>
<evidence type="ECO:0000313" key="1">
    <source>
        <dbReference type="EMBL" id="OQD58703.1"/>
    </source>
</evidence>
<protein>
    <submittedName>
        <fullName evidence="1">Uncharacterized protein</fullName>
    </submittedName>
</protein>
<organism evidence="1 2">
    <name type="scientific">Methanobrevibacter arboriphilus JCM 13429 = DSM 1125</name>
    <dbReference type="NCBI Taxonomy" id="1300164"/>
    <lineage>
        <taxon>Archaea</taxon>
        <taxon>Methanobacteriati</taxon>
        <taxon>Methanobacteriota</taxon>
        <taxon>Methanomada group</taxon>
        <taxon>Methanobacteria</taxon>
        <taxon>Methanobacteriales</taxon>
        <taxon>Methanobacteriaceae</taxon>
        <taxon>Methanobrevibacter</taxon>
    </lineage>
</organism>
<evidence type="ECO:0000313" key="2">
    <source>
        <dbReference type="Proteomes" id="UP000191661"/>
    </source>
</evidence>
<accession>A0A1V6N2B7</accession>
<name>A0A1V6N2B7_METAZ</name>
<keyword evidence="2" id="KW-1185">Reference proteome</keyword>
<reference evidence="1 2" key="1">
    <citation type="submission" date="2014-12" db="EMBL/GenBank/DDBJ databases">
        <title>Genome sequence of Methanobrevibacter arboriphilicus DH1, DSM1125.</title>
        <authorList>
            <person name="Poehlein A."/>
            <person name="Thauer R.K."/>
            <person name="Seedorf H."/>
            <person name="Daniel R."/>
        </authorList>
    </citation>
    <scope>NUCLEOTIDE SEQUENCE [LARGE SCALE GENOMIC DNA]</scope>
    <source>
        <strain evidence="1 2">DH1</strain>
    </source>
</reference>
<proteinExistence type="predicted"/>
<sequence>MDSNTLIEQIDQAPKALTKLMEELKVDDNPAFKQVLRGFPESSIGSYGGDIGVCYLKKINFESDLDETSLPESLDITLGMICKGTKTLVHDKIVELNLQVLQKFLEKREWFTLNGNVESTVIQDHEIYIEQTKKSLLTTSVFELKCNLEYLELENNMDAKDIS</sequence>
<dbReference type="AlphaFoldDB" id="A0A1V6N2B7"/>
<dbReference type="Proteomes" id="UP000191661">
    <property type="component" value="Unassembled WGS sequence"/>
</dbReference>